<feature type="compositionally biased region" description="Acidic residues" evidence="1">
    <location>
        <begin position="40"/>
        <end position="51"/>
    </location>
</feature>
<reference evidence="2" key="2">
    <citation type="submission" date="2020-02" db="EMBL/GenBank/DDBJ databases">
        <title>Identification and distribution of gene clusters putatively required for synthesis of sphingolipid metabolism inhibitors in phylogenetically diverse species of the filamentous fungus Fusarium.</title>
        <authorList>
            <person name="Kim H.-S."/>
            <person name="Busman M."/>
            <person name="Brown D.W."/>
            <person name="Divon H."/>
            <person name="Uhlig S."/>
            <person name="Proctor R.H."/>
        </authorList>
    </citation>
    <scope>NUCLEOTIDE SEQUENCE</scope>
    <source>
        <strain evidence="2">NRRL 25174</strain>
    </source>
</reference>
<comment type="caution">
    <text evidence="2">The sequence shown here is derived from an EMBL/GenBank/DDBJ whole genome shotgun (WGS) entry which is preliminary data.</text>
</comment>
<feature type="region of interest" description="Disordered" evidence="1">
    <location>
        <begin position="36"/>
        <end position="58"/>
    </location>
</feature>
<sequence>MATDTERFSAESTLKELHAYAKLLFLRSGRQLEEKVPYQENEDEVSQDESANDGNSLINVPLSNLDTDLLRRRFLDRLSETVSSTKGGRHVVASYMVYWPDKVKVFVAINSKFSDGDALPKFLDNLCISLREIATAAENESQKHMDTLWNTLIRHQYSRLNASIVDLRQIMKDFQQLLSEGSSSEPTVSTVPPDTDLVILDFEDSLKLLARLLFVNSESDLERHKRLVALSHALYRTFPAEKFQALGRRGEKLRQEIGFLGRLQTSFHDLIAAARQISGFEDLFLIPVVKAKTLKKNSSKEWNLARTFDALKIQLSDTAIEKLMKPSSTKTKWTKNKLVTNFSRLKSPTWEVHVEIQLIIFILSHPDDVANGKRVDYIGCSSWTLPSGDKLGKDEQEALYGAAREVISWMRKELVGSRISSAQRRAEVKESTIGGSLMSILGTSEEIQHQSQAISEHLRRQRAQNSHGQSIQKRFVIRRAPVTLLNFLNEEASRVEARYETLNESTMDLWGLFCNENCERKMPLSHLLKCNIRQVTSADYLYEDVLDDTVPTDPQVRQDYWFDRCQTSHEESHLLGLFIGLLRHSPYRITREVLHEWRLEPGGNTYLVKKIAEKFEELPQGSRGGYFPWFMRHRNRFEIPAGHESIPRAPSPMTKAQNMQAKAWKYLAPEDQSKDFMELTPFSKFHCFGFYSMNLGNAYPPPMNHEVCHWFNFGFVVCQDQHEEDTLCRMYNTMLFGSTSQLEYEESLGSSQLDTFFKKRDPACTFDEFWKAWESGKLMTIFNRCWPELTTENAYKPAEYILLDRLRIFIEAEAPLPSIWRLRHFLAMKDVSVESAAPEIACAARDYGFSENLDTRTTIELRTFYVDLLKKADPMEAHRERMKGNLRQFAERHVDGMTLRIRNLLQDL</sequence>
<keyword evidence="3" id="KW-1185">Reference proteome</keyword>
<proteinExistence type="predicted"/>
<organism evidence="2 3">
    <name type="scientific">Fusarium beomiforme</name>
    <dbReference type="NCBI Taxonomy" id="44412"/>
    <lineage>
        <taxon>Eukaryota</taxon>
        <taxon>Fungi</taxon>
        <taxon>Dikarya</taxon>
        <taxon>Ascomycota</taxon>
        <taxon>Pezizomycotina</taxon>
        <taxon>Sordariomycetes</taxon>
        <taxon>Hypocreomycetidae</taxon>
        <taxon>Hypocreales</taxon>
        <taxon>Nectriaceae</taxon>
        <taxon>Fusarium</taxon>
        <taxon>Fusarium burgessii species complex</taxon>
    </lineage>
</organism>
<accession>A0A9P5A308</accession>
<evidence type="ECO:0000313" key="3">
    <source>
        <dbReference type="Proteomes" id="UP000730481"/>
    </source>
</evidence>
<reference evidence="2" key="1">
    <citation type="journal article" date="2017" name="Mycologia">
        <title>Fusarium algeriense, sp. nov., a novel toxigenic crown rot pathogen of durum wheat from Algeria is nested in the Fusarium burgessii species complex.</title>
        <authorList>
            <person name="Laraba I."/>
            <person name="Keddad A."/>
            <person name="Boureghda H."/>
            <person name="Abdallah N."/>
            <person name="Vaughan M.M."/>
            <person name="Proctor R.H."/>
            <person name="Busman M."/>
            <person name="O'Donnell K."/>
        </authorList>
    </citation>
    <scope>NUCLEOTIDE SEQUENCE</scope>
    <source>
        <strain evidence="2">NRRL 25174</strain>
    </source>
</reference>
<dbReference type="AlphaFoldDB" id="A0A9P5A308"/>
<dbReference type="EMBL" id="PVQB02001619">
    <property type="protein sequence ID" value="KAF4331590.1"/>
    <property type="molecule type" value="Genomic_DNA"/>
</dbReference>
<name>A0A9P5A308_9HYPO</name>
<evidence type="ECO:0000256" key="1">
    <source>
        <dbReference type="SAM" id="MobiDB-lite"/>
    </source>
</evidence>
<evidence type="ECO:0000313" key="2">
    <source>
        <dbReference type="EMBL" id="KAF4331590.1"/>
    </source>
</evidence>
<dbReference type="Proteomes" id="UP000730481">
    <property type="component" value="Unassembled WGS sequence"/>
</dbReference>
<protein>
    <submittedName>
        <fullName evidence="2">Uncharacterized protein</fullName>
    </submittedName>
</protein>
<dbReference type="OrthoDB" id="4851849at2759"/>
<gene>
    <name evidence="2" type="ORF">FBEOM_14658</name>
</gene>